<dbReference type="InterPro" id="IPR001279">
    <property type="entry name" value="Metallo-B-lactamas"/>
</dbReference>
<dbReference type="SMART" id="SM00849">
    <property type="entry name" value="Lactamase_B"/>
    <property type="match status" value="1"/>
</dbReference>
<evidence type="ECO:0000313" key="2">
    <source>
        <dbReference type="EMBL" id="QNO41401.1"/>
    </source>
</evidence>
<dbReference type="Gene3D" id="3.60.15.10">
    <property type="entry name" value="Ribonuclease Z/Hydroxyacylglutathione hydrolase-like"/>
    <property type="match status" value="1"/>
</dbReference>
<protein>
    <submittedName>
        <fullName evidence="2">7, 8-dihydropterin-6-methyl-4-(Beta-D-ribofuranosyl)-aminobenzene-5'-phosphate synthase</fullName>
        <ecNumber evidence="2">2.5.1.105</ecNumber>
    </submittedName>
</protein>
<dbReference type="EC" id="2.5.1.105" evidence="2"/>
<dbReference type="InterPro" id="IPR041712">
    <property type="entry name" value="DHPS-like_MBL-fold"/>
</dbReference>
<reference evidence="2" key="1">
    <citation type="submission" date="2020-06" db="EMBL/GenBank/DDBJ databases">
        <title>Unique genomic features of the anaerobic methanotrophic archaea.</title>
        <authorList>
            <person name="Chadwick G.L."/>
            <person name="Skennerton C.T."/>
            <person name="Laso-Perez R."/>
            <person name="Leu A.O."/>
            <person name="Speth D.R."/>
            <person name="Yu H."/>
            <person name="Morgan-Lang C."/>
            <person name="Hatzenpichler R."/>
            <person name="Goudeau D."/>
            <person name="Malmstrom R."/>
            <person name="Brazelton W.J."/>
            <person name="Woyke T."/>
            <person name="Hallam S.J."/>
            <person name="Tyson G.W."/>
            <person name="Wegener G."/>
            <person name="Boetius A."/>
            <person name="Orphan V."/>
        </authorList>
    </citation>
    <scope>NUCLEOTIDE SEQUENCE</scope>
</reference>
<name>A0A7G9Y067_9EURY</name>
<dbReference type="AlphaFoldDB" id="A0A7G9Y067"/>
<dbReference type="GO" id="GO:0102041">
    <property type="term" value="F:7,8-dihydropterin-6-yl-methyl-4-(beta-D-ribofuranosyl)aminobenzene 5'-phosphate synthase"/>
    <property type="evidence" value="ECO:0007669"/>
    <property type="project" value="UniProtKB-EC"/>
</dbReference>
<keyword evidence="2" id="KW-0808">Transferase</keyword>
<evidence type="ECO:0000313" key="3">
    <source>
        <dbReference type="EMBL" id="QNO48726.1"/>
    </source>
</evidence>
<dbReference type="CDD" id="cd07713">
    <property type="entry name" value="DHPS-like_MBL-fold"/>
    <property type="match status" value="1"/>
</dbReference>
<dbReference type="InterPro" id="IPR052926">
    <property type="entry name" value="Metallo-beta-lactamase_dom"/>
</dbReference>
<proteinExistence type="predicted"/>
<dbReference type="EMBL" id="MT630634">
    <property type="protein sequence ID" value="QNO41401.1"/>
    <property type="molecule type" value="Genomic_DNA"/>
</dbReference>
<dbReference type="PANTHER" id="PTHR13754:SF13">
    <property type="entry name" value="METALLO-BETA-LACTAMASE SUPERFAMILY PROTEIN (AFU_ORTHOLOGUE AFUA_3G07630)"/>
    <property type="match status" value="1"/>
</dbReference>
<dbReference type="EMBL" id="MT631360">
    <property type="protein sequence ID" value="QNO48726.1"/>
    <property type="molecule type" value="Genomic_DNA"/>
</dbReference>
<dbReference type="SUPFAM" id="SSF56281">
    <property type="entry name" value="Metallo-hydrolase/oxidoreductase"/>
    <property type="match status" value="1"/>
</dbReference>
<dbReference type="InterPro" id="IPR036866">
    <property type="entry name" value="RibonucZ/Hydroxyglut_hydro"/>
</dbReference>
<evidence type="ECO:0000259" key="1">
    <source>
        <dbReference type="SMART" id="SM00849"/>
    </source>
</evidence>
<gene>
    <name evidence="2" type="ORF">CMFFALLN_00004</name>
    <name evidence="3" type="ORF">IBEPLGGF_00006</name>
</gene>
<dbReference type="PANTHER" id="PTHR13754">
    <property type="entry name" value="METALLO-BETA-LACTAMASE SUPERFAMILY PROTEIN"/>
    <property type="match status" value="1"/>
</dbReference>
<sequence length="222" mass="24158">MKLTTVYDNEVYPEASATGLTSEWGFSCLIKVSGERILFDTGGDGSILLRNMERLEIDPEDLATIVLSHEHWDHTGGLSDLLRTNRDAEVYLLASFSEPFKNKIKNPVIEVQEPAKICDRIYTAGELGTSIKEQSLVLETKSGTVVVTGCAHPGIGAIMDAASGFGKICGIIGGFHGFSDYHLLNGVKFLSPCHCTQHLSEIASGFPDAYRKNGVGRVFTFE</sequence>
<accession>A0A7G9Y067</accession>
<organism evidence="2">
    <name type="scientific">Candidatus Methanogaster sp. ANME-2c ERB4</name>
    <dbReference type="NCBI Taxonomy" id="2759911"/>
    <lineage>
        <taxon>Archaea</taxon>
        <taxon>Methanobacteriati</taxon>
        <taxon>Methanobacteriota</taxon>
        <taxon>Stenosarchaea group</taxon>
        <taxon>Methanomicrobia</taxon>
        <taxon>Methanosarcinales</taxon>
        <taxon>ANME-2 cluster</taxon>
        <taxon>Candidatus Methanogasteraceae</taxon>
        <taxon>Candidatus Methanogaster</taxon>
    </lineage>
</organism>
<feature type="domain" description="Metallo-beta-lactamase" evidence="1">
    <location>
        <begin position="24"/>
        <end position="198"/>
    </location>
</feature>
<dbReference type="Pfam" id="PF00753">
    <property type="entry name" value="Lactamase_B"/>
    <property type="match status" value="1"/>
</dbReference>